<reference evidence="7 8" key="1">
    <citation type="submission" date="2018-08" db="EMBL/GenBank/DDBJ databases">
        <title>Achromobacter xylosoxidans Genome sequencing and assembly.</title>
        <authorList>
            <person name="Wang R."/>
            <person name="Rensing C."/>
            <person name="Li Y."/>
        </authorList>
    </citation>
    <scope>NUCLEOTIDE SEQUENCE [LARGE SCALE GENOMIC DNA]</scope>
    <source>
        <strain evidence="7 8">GD003A</strain>
    </source>
</reference>
<feature type="domain" description="MPN" evidence="6">
    <location>
        <begin position="92"/>
        <end position="214"/>
    </location>
</feature>
<evidence type="ECO:0000256" key="5">
    <source>
        <dbReference type="ARBA" id="ARBA00023049"/>
    </source>
</evidence>
<accession>A0A424W4H7</accession>
<gene>
    <name evidence="7" type="ORF">DY367_29130</name>
</gene>
<dbReference type="PROSITE" id="PS50249">
    <property type="entry name" value="MPN"/>
    <property type="match status" value="1"/>
</dbReference>
<dbReference type="AlphaFoldDB" id="A0A424W4H7"/>
<evidence type="ECO:0000256" key="4">
    <source>
        <dbReference type="ARBA" id="ARBA00022833"/>
    </source>
</evidence>
<evidence type="ECO:0000256" key="2">
    <source>
        <dbReference type="ARBA" id="ARBA00022723"/>
    </source>
</evidence>
<evidence type="ECO:0000313" key="7">
    <source>
        <dbReference type="EMBL" id="RPJ88189.1"/>
    </source>
</evidence>
<dbReference type="Proteomes" id="UP000285324">
    <property type="component" value="Unassembled WGS sequence"/>
</dbReference>
<evidence type="ECO:0000313" key="8">
    <source>
        <dbReference type="Proteomes" id="UP000285324"/>
    </source>
</evidence>
<dbReference type="InterPro" id="IPR037518">
    <property type="entry name" value="MPN"/>
</dbReference>
<protein>
    <submittedName>
        <fullName evidence="7">DNA repair protein RadC</fullName>
    </submittedName>
</protein>
<evidence type="ECO:0000259" key="6">
    <source>
        <dbReference type="PROSITE" id="PS50249"/>
    </source>
</evidence>
<dbReference type="GO" id="GO:0006508">
    <property type="term" value="P:proteolysis"/>
    <property type="evidence" value="ECO:0007669"/>
    <property type="project" value="UniProtKB-KW"/>
</dbReference>
<proteinExistence type="predicted"/>
<dbReference type="PANTHER" id="PTHR30471:SF3">
    <property type="entry name" value="UPF0758 PROTEIN YEES-RELATED"/>
    <property type="match status" value="1"/>
</dbReference>
<keyword evidence="2" id="KW-0479">Metal-binding</keyword>
<dbReference type="Gene3D" id="3.40.140.10">
    <property type="entry name" value="Cytidine Deaminase, domain 2"/>
    <property type="match status" value="1"/>
</dbReference>
<organism evidence="7 8">
    <name type="scientific">Alcaligenes xylosoxydans xylosoxydans</name>
    <name type="common">Achromobacter xylosoxidans</name>
    <dbReference type="NCBI Taxonomy" id="85698"/>
    <lineage>
        <taxon>Bacteria</taxon>
        <taxon>Pseudomonadati</taxon>
        <taxon>Pseudomonadota</taxon>
        <taxon>Betaproteobacteria</taxon>
        <taxon>Burkholderiales</taxon>
        <taxon>Alcaligenaceae</taxon>
        <taxon>Achromobacter</taxon>
    </lineage>
</organism>
<sequence>MTTANSAWSRQFRHLPLLTTDRQWVGWRPSLLERAVQLSFSSAWAGERRVQEDVQDAPVVREAGGRYRVASPEELLRAAAQQLEGALGSRLPVAKPSAAIDYIVTRLALSDVEVFGVMFLDAQLRMIAFEEMFRGTLSETSVYPREVVKAAIRHNAHSILIAHNHPSGSSQPSKGDVQVTRRLKEAVALVNVSLVDHVIVAAGSGHSMAKMGWI</sequence>
<dbReference type="GO" id="GO:0046872">
    <property type="term" value="F:metal ion binding"/>
    <property type="evidence" value="ECO:0007669"/>
    <property type="project" value="UniProtKB-KW"/>
</dbReference>
<dbReference type="EMBL" id="QVXO01000075">
    <property type="protein sequence ID" value="RPJ88189.1"/>
    <property type="molecule type" value="Genomic_DNA"/>
</dbReference>
<dbReference type="Pfam" id="PF04002">
    <property type="entry name" value="RadC"/>
    <property type="match status" value="1"/>
</dbReference>
<dbReference type="InterPro" id="IPR025657">
    <property type="entry name" value="RadC_JAB"/>
</dbReference>
<keyword evidence="1" id="KW-0645">Protease</keyword>
<dbReference type="CDD" id="cd08071">
    <property type="entry name" value="MPN_DUF2466"/>
    <property type="match status" value="1"/>
</dbReference>
<dbReference type="GO" id="GO:0008237">
    <property type="term" value="F:metallopeptidase activity"/>
    <property type="evidence" value="ECO:0007669"/>
    <property type="project" value="UniProtKB-KW"/>
</dbReference>
<evidence type="ECO:0000256" key="1">
    <source>
        <dbReference type="ARBA" id="ARBA00022670"/>
    </source>
</evidence>
<keyword evidence="3" id="KW-0378">Hydrolase</keyword>
<dbReference type="PANTHER" id="PTHR30471">
    <property type="entry name" value="DNA REPAIR PROTEIN RADC"/>
    <property type="match status" value="1"/>
</dbReference>
<dbReference type="OrthoDB" id="9804482at2"/>
<name>A0A424W4H7_ALCXX</name>
<dbReference type="InterPro" id="IPR001405">
    <property type="entry name" value="UPF0758"/>
</dbReference>
<comment type="caution">
    <text evidence="7">The sequence shown here is derived from an EMBL/GenBank/DDBJ whole genome shotgun (WGS) entry which is preliminary data.</text>
</comment>
<dbReference type="InterPro" id="IPR020891">
    <property type="entry name" value="UPF0758_CS"/>
</dbReference>
<keyword evidence="4" id="KW-0862">Zinc</keyword>
<keyword evidence="5" id="KW-0482">Metalloprotease</keyword>
<evidence type="ECO:0000256" key="3">
    <source>
        <dbReference type="ARBA" id="ARBA00022801"/>
    </source>
</evidence>
<dbReference type="PROSITE" id="PS01302">
    <property type="entry name" value="UPF0758"/>
    <property type="match status" value="1"/>
</dbReference>